<evidence type="ECO:0000256" key="7">
    <source>
        <dbReference type="ARBA" id="ARBA00022679"/>
    </source>
</evidence>
<keyword evidence="6" id="KW-0963">Cytoplasm</keyword>
<dbReference type="EC" id="2.3.1.257" evidence="4"/>
<evidence type="ECO:0000313" key="14">
    <source>
        <dbReference type="Proteomes" id="UP001270362"/>
    </source>
</evidence>
<dbReference type="SUPFAM" id="SSF55729">
    <property type="entry name" value="Acyl-CoA N-acyltransferases (Nat)"/>
    <property type="match status" value="1"/>
</dbReference>
<dbReference type="InterPro" id="IPR000182">
    <property type="entry name" value="GNAT_dom"/>
</dbReference>
<dbReference type="AlphaFoldDB" id="A0AAE0XCJ4"/>
<gene>
    <name evidence="13" type="ORF">B0T22DRAFT_463045</name>
</gene>
<keyword evidence="14" id="KW-1185">Reference proteome</keyword>
<dbReference type="PROSITE" id="PS51186">
    <property type="entry name" value="GNAT"/>
    <property type="match status" value="1"/>
</dbReference>
<accession>A0AAE0XCJ4</accession>
<evidence type="ECO:0000256" key="2">
    <source>
        <dbReference type="ARBA" id="ARBA00004496"/>
    </source>
</evidence>
<dbReference type="EMBL" id="JAULSO010000002">
    <property type="protein sequence ID" value="KAK3690130.1"/>
    <property type="molecule type" value="Genomic_DNA"/>
</dbReference>
<evidence type="ECO:0000256" key="1">
    <source>
        <dbReference type="ARBA" id="ARBA00004123"/>
    </source>
</evidence>
<evidence type="ECO:0000256" key="9">
    <source>
        <dbReference type="ARBA" id="ARBA00023315"/>
    </source>
</evidence>
<dbReference type="GO" id="GO:0005737">
    <property type="term" value="C:cytoplasm"/>
    <property type="evidence" value="ECO:0007669"/>
    <property type="project" value="UniProtKB-SubCell"/>
</dbReference>
<keyword evidence="8" id="KW-0539">Nucleus</keyword>
<keyword evidence="7" id="KW-0808">Transferase</keyword>
<comment type="subcellular location">
    <subcellularLocation>
        <location evidence="2">Cytoplasm</location>
    </subcellularLocation>
    <subcellularLocation>
        <location evidence="1">Nucleus</location>
    </subcellularLocation>
</comment>
<dbReference type="Gene3D" id="3.40.630.30">
    <property type="match status" value="1"/>
</dbReference>
<comment type="similarity">
    <text evidence="3">Belongs to the acetyltransferase family. NAA40 subfamily.</text>
</comment>
<evidence type="ECO:0000256" key="6">
    <source>
        <dbReference type="ARBA" id="ARBA00022490"/>
    </source>
</evidence>
<dbReference type="GO" id="GO:0043998">
    <property type="term" value="F:histone H2A acetyltransferase activity"/>
    <property type="evidence" value="ECO:0007669"/>
    <property type="project" value="InterPro"/>
</dbReference>
<feature type="domain" description="N-acetyltransferase" evidence="12">
    <location>
        <begin position="48"/>
        <end position="212"/>
    </location>
</feature>
<evidence type="ECO:0000256" key="4">
    <source>
        <dbReference type="ARBA" id="ARBA00012950"/>
    </source>
</evidence>
<comment type="caution">
    <text evidence="13">The sequence shown here is derived from an EMBL/GenBank/DDBJ whole genome shotgun (WGS) entry which is preliminary data.</text>
</comment>
<evidence type="ECO:0000259" key="12">
    <source>
        <dbReference type="PROSITE" id="PS51186"/>
    </source>
</evidence>
<evidence type="ECO:0000256" key="3">
    <source>
        <dbReference type="ARBA" id="ARBA00008870"/>
    </source>
</evidence>
<reference evidence="13" key="2">
    <citation type="submission" date="2023-06" db="EMBL/GenBank/DDBJ databases">
        <authorList>
            <consortium name="Lawrence Berkeley National Laboratory"/>
            <person name="Haridas S."/>
            <person name="Hensen N."/>
            <person name="Bonometti L."/>
            <person name="Westerberg I."/>
            <person name="Brannstrom I.O."/>
            <person name="Guillou S."/>
            <person name="Cros-Aarteil S."/>
            <person name="Calhoun S."/>
            <person name="Kuo A."/>
            <person name="Mondo S."/>
            <person name="Pangilinan J."/>
            <person name="Riley R."/>
            <person name="Labutti K."/>
            <person name="Andreopoulos B."/>
            <person name="Lipzen A."/>
            <person name="Chen C."/>
            <person name="Yanf M."/>
            <person name="Daum C."/>
            <person name="Ng V."/>
            <person name="Clum A."/>
            <person name="Steindorff A."/>
            <person name="Ohm R."/>
            <person name="Martin F."/>
            <person name="Silar P."/>
            <person name="Natvig D."/>
            <person name="Lalanne C."/>
            <person name="Gautier V."/>
            <person name="Ament-Velasquez S.L."/>
            <person name="Kruys A."/>
            <person name="Hutchinson M.I."/>
            <person name="Powell A.J."/>
            <person name="Barry K."/>
            <person name="Miller A.N."/>
            <person name="Grigoriev I.V."/>
            <person name="Debuchy R."/>
            <person name="Gladieux P."/>
            <person name="Thoren M.H."/>
            <person name="Johannesson H."/>
        </authorList>
    </citation>
    <scope>NUCLEOTIDE SEQUENCE</scope>
    <source>
        <strain evidence="13">CBS 314.62</strain>
    </source>
</reference>
<comment type="catalytic activity">
    <reaction evidence="10">
        <text>N-terminal L-seryl-[histone H2A] + acetyl-CoA = N-terminal N(alpha)-acetyl-L-seryl-[histone H2A] + CoA + H(+)</text>
        <dbReference type="Rhea" id="RHEA:50600"/>
        <dbReference type="Rhea" id="RHEA-COMP:12742"/>
        <dbReference type="Rhea" id="RHEA-COMP:12744"/>
        <dbReference type="ChEBI" id="CHEBI:15378"/>
        <dbReference type="ChEBI" id="CHEBI:57287"/>
        <dbReference type="ChEBI" id="CHEBI:57288"/>
        <dbReference type="ChEBI" id="CHEBI:64738"/>
        <dbReference type="ChEBI" id="CHEBI:83690"/>
        <dbReference type="EC" id="2.3.1.257"/>
    </reaction>
</comment>
<evidence type="ECO:0000256" key="10">
    <source>
        <dbReference type="ARBA" id="ARBA00047821"/>
    </source>
</evidence>
<dbReference type="GO" id="GO:0005634">
    <property type="term" value="C:nucleus"/>
    <property type="evidence" value="ECO:0007669"/>
    <property type="project" value="UniProtKB-SubCell"/>
</dbReference>
<keyword evidence="9" id="KW-0012">Acyltransferase</keyword>
<comment type="catalytic activity">
    <reaction evidence="11">
        <text>N-terminal L-seryl-[histone H4] + acetyl-CoA = N-terminal N(alpha)-acetyl-L-seryl-[histone H4] + CoA + H(+)</text>
        <dbReference type="Rhea" id="RHEA:50596"/>
        <dbReference type="Rhea" id="RHEA-COMP:12740"/>
        <dbReference type="Rhea" id="RHEA-COMP:12743"/>
        <dbReference type="ChEBI" id="CHEBI:15378"/>
        <dbReference type="ChEBI" id="CHEBI:57287"/>
        <dbReference type="ChEBI" id="CHEBI:57288"/>
        <dbReference type="ChEBI" id="CHEBI:64738"/>
        <dbReference type="ChEBI" id="CHEBI:83690"/>
        <dbReference type="EC" id="2.3.1.257"/>
    </reaction>
</comment>
<proteinExistence type="inferred from homology"/>
<evidence type="ECO:0000256" key="5">
    <source>
        <dbReference type="ARBA" id="ARBA00015043"/>
    </source>
</evidence>
<dbReference type="InterPro" id="IPR016181">
    <property type="entry name" value="Acyl_CoA_acyltransferase"/>
</dbReference>
<dbReference type="InterPro" id="IPR039949">
    <property type="entry name" value="NAA40"/>
</dbReference>
<dbReference type="Proteomes" id="UP001270362">
    <property type="component" value="Unassembled WGS sequence"/>
</dbReference>
<dbReference type="GO" id="GO:1990189">
    <property type="term" value="F:protein N-terminal-serine acetyltransferase activity"/>
    <property type="evidence" value="ECO:0007669"/>
    <property type="project" value="UniProtKB-EC"/>
</dbReference>
<organism evidence="13 14">
    <name type="scientific">Podospora appendiculata</name>
    <dbReference type="NCBI Taxonomy" id="314037"/>
    <lineage>
        <taxon>Eukaryota</taxon>
        <taxon>Fungi</taxon>
        <taxon>Dikarya</taxon>
        <taxon>Ascomycota</taxon>
        <taxon>Pezizomycotina</taxon>
        <taxon>Sordariomycetes</taxon>
        <taxon>Sordariomycetidae</taxon>
        <taxon>Sordariales</taxon>
        <taxon>Podosporaceae</taxon>
        <taxon>Podospora</taxon>
    </lineage>
</organism>
<sequence>MAPSRRRAATDPLDTANEKDDDRFIADYLAPWVAQWTHPRTDAHYSLTLARPANLSEDDLHACFDLVKETSQKDYENSADKWHPDKKLEEMHSPELRYVLVKDTAGSVRGFTSLMPTYELGQPVVYCYEIHLKPELQSTGLGSLLMSLHTTVAERLPPITKVMLTCYVANQRGLDFYKKLGFAEDNISPQPRKLRSGKVVTPDYVIMSKVVRKDGDGDGDGASR</sequence>
<protein>
    <recommendedName>
        <fullName evidence="5">N-alpha-acetyltransferase 40</fullName>
        <ecNumber evidence="4">2.3.1.257</ecNumber>
    </recommendedName>
</protein>
<dbReference type="PANTHER" id="PTHR20531">
    <property type="entry name" value="N-ALPHA-ACETYLTRANSFERASE 40"/>
    <property type="match status" value="1"/>
</dbReference>
<reference evidence="13" key="1">
    <citation type="journal article" date="2023" name="Mol. Phylogenet. Evol.">
        <title>Genome-scale phylogeny and comparative genomics of the fungal order Sordariales.</title>
        <authorList>
            <person name="Hensen N."/>
            <person name="Bonometti L."/>
            <person name="Westerberg I."/>
            <person name="Brannstrom I.O."/>
            <person name="Guillou S."/>
            <person name="Cros-Aarteil S."/>
            <person name="Calhoun S."/>
            <person name="Haridas S."/>
            <person name="Kuo A."/>
            <person name="Mondo S."/>
            <person name="Pangilinan J."/>
            <person name="Riley R."/>
            <person name="LaButti K."/>
            <person name="Andreopoulos B."/>
            <person name="Lipzen A."/>
            <person name="Chen C."/>
            <person name="Yan M."/>
            <person name="Daum C."/>
            <person name="Ng V."/>
            <person name="Clum A."/>
            <person name="Steindorff A."/>
            <person name="Ohm R.A."/>
            <person name="Martin F."/>
            <person name="Silar P."/>
            <person name="Natvig D.O."/>
            <person name="Lalanne C."/>
            <person name="Gautier V."/>
            <person name="Ament-Velasquez S.L."/>
            <person name="Kruys A."/>
            <person name="Hutchinson M.I."/>
            <person name="Powell A.J."/>
            <person name="Barry K."/>
            <person name="Miller A.N."/>
            <person name="Grigoriev I.V."/>
            <person name="Debuchy R."/>
            <person name="Gladieux P."/>
            <person name="Hiltunen Thoren M."/>
            <person name="Johannesson H."/>
        </authorList>
    </citation>
    <scope>NUCLEOTIDE SEQUENCE</scope>
    <source>
        <strain evidence="13">CBS 314.62</strain>
    </source>
</reference>
<evidence type="ECO:0000256" key="11">
    <source>
        <dbReference type="ARBA" id="ARBA00049524"/>
    </source>
</evidence>
<dbReference type="PANTHER" id="PTHR20531:SF1">
    <property type="entry name" value="N-ALPHA-ACETYLTRANSFERASE 40"/>
    <property type="match status" value="1"/>
</dbReference>
<dbReference type="GO" id="GO:0010485">
    <property type="term" value="F:histone H4 acetyltransferase activity"/>
    <property type="evidence" value="ECO:0007669"/>
    <property type="project" value="InterPro"/>
</dbReference>
<name>A0AAE0XCJ4_9PEZI</name>
<evidence type="ECO:0000256" key="8">
    <source>
        <dbReference type="ARBA" id="ARBA00023242"/>
    </source>
</evidence>
<evidence type="ECO:0000313" key="13">
    <source>
        <dbReference type="EMBL" id="KAK3690130.1"/>
    </source>
</evidence>
<dbReference type="Pfam" id="PF00583">
    <property type="entry name" value="Acetyltransf_1"/>
    <property type="match status" value="1"/>
</dbReference>